<dbReference type="PANTHER" id="PTHR21266:SF60">
    <property type="entry name" value="3-KETOSTEROID-9-ALPHA-MONOOXYGENASE, OXYGENASE COMPONENT"/>
    <property type="match status" value="1"/>
</dbReference>
<dbReference type="Gene3D" id="2.20.25.10">
    <property type="match status" value="1"/>
</dbReference>
<dbReference type="SUPFAM" id="SSF50022">
    <property type="entry name" value="ISP domain"/>
    <property type="match status" value="1"/>
</dbReference>
<dbReference type="Proteomes" id="UP000295341">
    <property type="component" value="Unassembled WGS sequence"/>
</dbReference>
<keyword evidence="7" id="KW-0223">Dioxygenase</keyword>
<dbReference type="SUPFAM" id="SSF55961">
    <property type="entry name" value="Bet v1-like"/>
    <property type="match status" value="1"/>
</dbReference>
<dbReference type="Pfam" id="PF00355">
    <property type="entry name" value="Rieske"/>
    <property type="match status" value="1"/>
</dbReference>
<dbReference type="PANTHER" id="PTHR21266">
    <property type="entry name" value="IRON-SULFUR DOMAIN CONTAINING PROTEIN"/>
    <property type="match status" value="1"/>
</dbReference>
<feature type="domain" description="Rieske" evidence="6">
    <location>
        <begin position="26"/>
        <end position="132"/>
    </location>
</feature>
<dbReference type="RefSeq" id="WP_162851331.1">
    <property type="nucleotide sequence ID" value="NZ_MWIN01000008.1"/>
</dbReference>
<dbReference type="PROSITE" id="PS51296">
    <property type="entry name" value="RIESKE"/>
    <property type="match status" value="1"/>
</dbReference>
<dbReference type="AlphaFoldDB" id="A0A4R7NWP9"/>
<dbReference type="Gene3D" id="3.90.380.10">
    <property type="entry name" value="Naphthalene 1,2-dioxygenase Alpha Subunit, Chain A, domain 1"/>
    <property type="match status" value="1"/>
</dbReference>
<dbReference type="InterPro" id="IPR050584">
    <property type="entry name" value="Cholesterol_7-desaturase"/>
</dbReference>
<dbReference type="InterPro" id="IPR021028">
    <property type="entry name" value="Homotrim_ring_OHase_catalytic"/>
</dbReference>
<dbReference type="Gene3D" id="2.20.25.680">
    <property type="match status" value="1"/>
</dbReference>
<reference evidence="7 8" key="1">
    <citation type="submission" date="2019-03" db="EMBL/GenBank/DDBJ databases">
        <title>Genomic Encyclopedia of Type Strains, Phase IV (KMG-IV): sequencing the most valuable type-strain genomes for metagenomic binning, comparative biology and taxonomic classification.</title>
        <authorList>
            <person name="Goeker M."/>
        </authorList>
    </citation>
    <scope>NUCLEOTIDE SEQUENCE [LARGE SCALE GENOMIC DNA]</scope>
    <source>
        <strain evidence="7 8">DSM 26377</strain>
    </source>
</reference>
<dbReference type="Pfam" id="PF11723">
    <property type="entry name" value="Aromatic_hydrox"/>
    <property type="match status" value="1"/>
</dbReference>
<evidence type="ECO:0000256" key="4">
    <source>
        <dbReference type="ARBA" id="ARBA00023004"/>
    </source>
</evidence>
<evidence type="ECO:0000256" key="1">
    <source>
        <dbReference type="ARBA" id="ARBA00022714"/>
    </source>
</evidence>
<evidence type="ECO:0000313" key="7">
    <source>
        <dbReference type="EMBL" id="TDU25557.1"/>
    </source>
</evidence>
<dbReference type="InterPro" id="IPR017941">
    <property type="entry name" value="Rieske_2Fe-2S"/>
</dbReference>
<keyword evidence="3" id="KW-0560">Oxidoreductase</keyword>
<keyword evidence="8" id="KW-1185">Reference proteome</keyword>
<evidence type="ECO:0000259" key="6">
    <source>
        <dbReference type="PROSITE" id="PS51296"/>
    </source>
</evidence>
<accession>A0A4R7NWP9</accession>
<keyword evidence="4" id="KW-0408">Iron</keyword>
<proteinExistence type="predicted"/>
<protein>
    <submittedName>
        <fullName evidence="7">Carbazole 1,9a-dioxygenase terminal dioxygenase component</fullName>
    </submittedName>
</protein>
<keyword evidence="2" id="KW-0479">Metal-binding</keyword>
<dbReference type="GO" id="GO:0046872">
    <property type="term" value="F:metal ion binding"/>
    <property type="evidence" value="ECO:0007669"/>
    <property type="project" value="UniProtKB-KW"/>
</dbReference>
<name>A0A4R7NWP9_9GAMM</name>
<gene>
    <name evidence="7" type="ORF">DFR24_3995</name>
</gene>
<dbReference type="InterPro" id="IPR036922">
    <property type="entry name" value="Rieske_2Fe-2S_sf"/>
</dbReference>
<comment type="caution">
    <text evidence="7">The sequence shown here is derived from an EMBL/GenBank/DDBJ whole genome shotgun (WGS) entry which is preliminary data.</text>
</comment>
<keyword evidence="1" id="KW-0001">2Fe-2S</keyword>
<sequence length="390" mass="43826">MDGDRPQGQINPGRYEDAVLGFRNHWYPAMLSTDIGEEQLVPITLLGENLLFKRIDGVVYAIADQCLHRGFKFSARPECYTKNTITCWLHAFTYNFKNGELIAIPSAPDSRLIGNRRLHSYPVQEVNGMVFAFVGDLVPVPPLSDDVPPGFLDADWCVVPAVNVSSACNWRLAADSGFDPNHIFIHKDDHFLKALDRPFPIANRLVGGDTFHEITEITGPGPKGLVDALGKSEPVFEFEFECEGERGRMASRIPPNEMAYMAYGSIQGSIWLPGVLKVDPWPILGMVHYEWYVPTDEKSHRYFIAWGRKTVDPVERAAFRDEVMTKWKHLGFDEFNKTDLEANLAVEVGTDGLPYKSAENLFEGDGYTLVWRRLASKFNRGVQVRGGAKA</sequence>
<keyword evidence="5" id="KW-0411">Iron-sulfur</keyword>
<evidence type="ECO:0000313" key="8">
    <source>
        <dbReference type="Proteomes" id="UP000295341"/>
    </source>
</evidence>
<dbReference type="EMBL" id="SOBT01000011">
    <property type="protein sequence ID" value="TDU25557.1"/>
    <property type="molecule type" value="Genomic_DNA"/>
</dbReference>
<organism evidence="7 8">
    <name type="scientific">Panacagrimonas perspica</name>
    <dbReference type="NCBI Taxonomy" id="381431"/>
    <lineage>
        <taxon>Bacteria</taxon>
        <taxon>Pseudomonadati</taxon>
        <taxon>Pseudomonadota</taxon>
        <taxon>Gammaproteobacteria</taxon>
        <taxon>Nevskiales</taxon>
        <taxon>Nevskiaceae</taxon>
        <taxon>Panacagrimonas</taxon>
    </lineage>
</organism>
<evidence type="ECO:0000256" key="2">
    <source>
        <dbReference type="ARBA" id="ARBA00022723"/>
    </source>
</evidence>
<evidence type="ECO:0000256" key="3">
    <source>
        <dbReference type="ARBA" id="ARBA00023002"/>
    </source>
</evidence>
<dbReference type="GO" id="GO:0051537">
    <property type="term" value="F:2 iron, 2 sulfur cluster binding"/>
    <property type="evidence" value="ECO:0007669"/>
    <property type="project" value="UniProtKB-KW"/>
</dbReference>
<evidence type="ECO:0000256" key="5">
    <source>
        <dbReference type="ARBA" id="ARBA00023014"/>
    </source>
</evidence>
<dbReference type="GO" id="GO:0051213">
    <property type="term" value="F:dioxygenase activity"/>
    <property type="evidence" value="ECO:0007669"/>
    <property type="project" value="UniProtKB-KW"/>
</dbReference>